<comment type="catalytic activity">
    <reaction evidence="1">
        <text>1-(5-phospho-beta-D-ribosyl)-ATP + diphosphate = 5-phospho-alpha-D-ribose 1-diphosphate + ATP</text>
        <dbReference type="Rhea" id="RHEA:18473"/>
        <dbReference type="ChEBI" id="CHEBI:30616"/>
        <dbReference type="ChEBI" id="CHEBI:33019"/>
        <dbReference type="ChEBI" id="CHEBI:58017"/>
        <dbReference type="ChEBI" id="CHEBI:73183"/>
        <dbReference type="EC" id="2.4.2.17"/>
    </reaction>
</comment>
<dbReference type="InterPro" id="IPR018198">
    <property type="entry name" value="ATP_PRibTrfase_CS"/>
</dbReference>
<sequence length="295" mass="31510">MSAANSSPEGNCKFAIPKKGRLFQKVDDLLKGAGIEYTRAPRLDVAVCKDLPITLVFLPASDIAKYVGEGNVDIGITGLDVVEESAVKVDRVMDLGFGACKLCVQAPVADKITDVSTLAGGRIVTSFPVLSKQFFAKFDKEKGVTTKITEVSGSVEAACGLGLADAVVDLVETGTTMRAAGLEVVGEVLATESILISNPNCGHPDIVKMLTRRIEGYMVAKKYVMISYNISNDLLEAALKITPGKKSPNITALAETDYKAVTCLVLKKEMNKKMDELHDIGATDILTFALSNTRM</sequence>
<dbReference type="NCBIfam" id="TIGR03455">
    <property type="entry name" value="HisG_C-term"/>
    <property type="match status" value="1"/>
</dbReference>
<dbReference type="Gene3D" id="3.30.70.120">
    <property type="match status" value="1"/>
</dbReference>
<dbReference type="PROSITE" id="PS01316">
    <property type="entry name" value="ATP_P_PHORIBOSYLTR"/>
    <property type="match status" value="1"/>
</dbReference>
<dbReference type="EMBL" id="BLLK01000045">
    <property type="protein sequence ID" value="GFH50911.1"/>
    <property type="molecule type" value="Genomic_DNA"/>
</dbReference>
<evidence type="ECO:0000259" key="13">
    <source>
        <dbReference type="Pfam" id="PF01634"/>
    </source>
</evidence>
<keyword evidence="11" id="KW-0067">ATP-binding</keyword>
<comment type="subcellular location">
    <subcellularLocation>
        <location evidence="2">Cytoplasm</location>
    </subcellularLocation>
</comment>
<evidence type="ECO:0000256" key="7">
    <source>
        <dbReference type="ARBA" id="ARBA00022605"/>
    </source>
</evidence>
<dbReference type="Gene3D" id="3.40.190.10">
    <property type="entry name" value="Periplasmic binding protein-like II"/>
    <property type="match status" value="2"/>
</dbReference>
<dbReference type="InterPro" id="IPR020621">
    <property type="entry name" value="ATP-PRT_HisG_long"/>
</dbReference>
<evidence type="ECO:0000256" key="8">
    <source>
        <dbReference type="ARBA" id="ARBA00022676"/>
    </source>
</evidence>
<organism evidence="15 16">
    <name type="scientific">Chaetoceros tenuissimus</name>
    <dbReference type="NCBI Taxonomy" id="426638"/>
    <lineage>
        <taxon>Eukaryota</taxon>
        <taxon>Sar</taxon>
        <taxon>Stramenopiles</taxon>
        <taxon>Ochrophyta</taxon>
        <taxon>Bacillariophyta</taxon>
        <taxon>Coscinodiscophyceae</taxon>
        <taxon>Chaetocerotophycidae</taxon>
        <taxon>Chaetocerotales</taxon>
        <taxon>Chaetocerotaceae</taxon>
        <taxon>Chaetoceros</taxon>
    </lineage>
</organism>
<dbReference type="GO" id="GO:0005737">
    <property type="term" value="C:cytoplasm"/>
    <property type="evidence" value="ECO:0007669"/>
    <property type="project" value="UniProtKB-SubCell"/>
</dbReference>
<evidence type="ECO:0000259" key="14">
    <source>
        <dbReference type="Pfam" id="PF08029"/>
    </source>
</evidence>
<keyword evidence="16" id="KW-1185">Reference proteome</keyword>
<dbReference type="InterPro" id="IPR013115">
    <property type="entry name" value="HisG_C"/>
</dbReference>
<keyword evidence="12" id="KW-0368">Histidine biosynthesis</keyword>
<dbReference type="Pfam" id="PF08029">
    <property type="entry name" value="HisG_C"/>
    <property type="match status" value="1"/>
</dbReference>
<evidence type="ECO:0000256" key="1">
    <source>
        <dbReference type="ARBA" id="ARBA00000915"/>
    </source>
</evidence>
<keyword evidence="9" id="KW-0808">Transferase</keyword>
<evidence type="ECO:0000256" key="6">
    <source>
        <dbReference type="ARBA" id="ARBA00022490"/>
    </source>
</evidence>
<evidence type="ECO:0000256" key="5">
    <source>
        <dbReference type="ARBA" id="ARBA00020998"/>
    </source>
</evidence>
<evidence type="ECO:0000313" key="15">
    <source>
        <dbReference type="EMBL" id="GFH50911.1"/>
    </source>
</evidence>
<dbReference type="GO" id="GO:0005524">
    <property type="term" value="F:ATP binding"/>
    <property type="evidence" value="ECO:0007669"/>
    <property type="project" value="UniProtKB-KW"/>
</dbReference>
<evidence type="ECO:0000256" key="12">
    <source>
        <dbReference type="ARBA" id="ARBA00023102"/>
    </source>
</evidence>
<dbReference type="EC" id="2.4.2.17" evidence="4"/>
<dbReference type="InterPro" id="IPR001348">
    <property type="entry name" value="ATP_PRibTrfase_HisG"/>
</dbReference>
<dbReference type="Pfam" id="PF01634">
    <property type="entry name" value="HisG"/>
    <property type="match status" value="1"/>
</dbReference>
<evidence type="ECO:0000256" key="10">
    <source>
        <dbReference type="ARBA" id="ARBA00022741"/>
    </source>
</evidence>
<dbReference type="InterPro" id="IPR013820">
    <property type="entry name" value="ATP_PRibTrfase_cat"/>
</dbReference>
<keyword evidence="8" id="KW-0328">Glycosyltransferase</keyword>
<dbReference type="SUPFAM" id="SSF53850">
    <property type="entry name" value="Periplasmic binding protein-like II"/>
    <property type="match status" value="1"/>
</dbReference>
<protein>
    <recommendedName>
        <fullName evidence="5">ATP phosphoribosyltransferase</fullName>
        <ecNumber evidence="4">2.4.2.17</ecNumber>
    </recommendedName>
</protein>
<dbReference type="GO" id="GO:0003879">
    <property type="term" value="F:ATP phosphoribosyltransferase activity"/>
    <property type="evidence" value="ECO:0007669"/>
    <property type="project" value="UniProtKB-EC"/>
</dbReference>
<evidence type="ECO:0000256" key="4">
    <source>
        <dbReference type="ARBA" id="ARBA00011946"/>
    </source>
</evidence>
<evidence type="ECO:0000313" key="16">
    <source>
        <dbReference type="Proteomes" id="UP001054902"/>
    </source>
</evidence>
<dbReference type="InterPro" id="IPR011322">
    <property type="entry name" value="N-reg_PII-like_a/b"/>
</dbReference>
<dbReference type="PANTHER" id="PTHR21403">
    <property type="entry name" value="ATP PHOSPHORIBOSYLTRANSFERASE ATP-PRTASE"/>
    <property type="match status" value="1"/>
</dbReference>
<reference evidence="15 16" key="1">
    <citation type="journal article" date="2021" name="Sci. Rep.">
        <title>The genome of the diatom Chaetoceros tenuissimus carries an ancient integrated fragment of an extant virus.</title>
        <authorList>
            <person name="Hongo Y."/>
            <person name="Kimura K."/>
            <person name="Takaki Y."/>
            <person name="Yoshida Y."/>
            <person name="Baba S."/>
            <person name="Kobayashi G."/>
            <person name="Nagasaki K."/>
            <person name="Hano T."/>
            <person name="Tomaru Y."/>
        </authorList>
    </citation>
    <scope>NUCLEOTIDE SEQUENCE [LARGE SCALE GENOMIC DNA]</scope>
    <source>
        <strain evidence="15 16">NIES-3715</strain>
    </source>
</reference>
<proteinExistence type="inferred from homology"/>
<feature type="domain" description="Histidine biosynthesis HisG C-terminal" evidence="14">
    <location>
        <begin position="220"/>
        <end position="292"/>
    </location>
</feature>
<keyword evidence="6" id="KW-0963">Cytoplasm</keyword>
<evidence type="ECO:0000256" key="3">
    <source>
        <dbReference type="ARBA" id="ARBA00004667"/>
    </source>
</evidence>
<dbReference type="GO" id="GO:0000287">
    <property type="term" value="F:magnesium ion binding"/>
    <property type="evidence" value="ECO:0007669"/>
    <property type="project" value="InterPro"/>
</dbReference>
<dbReference type="FunFam" id="3.40.190.10:FF:000082">
    <property type="entry name" value="ATP phosphoribosyltransferase"/>
    <property type="match status" value="1"/>
</dbReference>
<dbReference type="SUPFAM" id="SSF54913">
    <property type="entry name" value="GlnB-like"/>
    <property type="match status" value="1"/>
</dbReference>
<dbReference type="NCBIfam" id="TIGR00070">
    <property type="entry name" value="hisG"/>
    <property type="match status" value="1"/>
</dbReference>
<dbReference type="AlphaFoldDB" id="A0AAD3H5D6"/>
<comment type="pathway">
    <text evidence="3">Amino-acid biosynthesis; L-histidine biosynthesis; L-histidine from 5-phospho-alpha-D-ribose 1-diphosphate: step 1/9.</text>
</comment>
<dbReference type="InterPro" id="IPR015867">
    <property type="entry name" value="N-reg_PII/ATP_PRibTrfase_C"/>
</dbReference>
<comment type="caution">
    <text evidence="15">The sequence shown here is derived from an EMBL/GenBank/DDBJ whole genome shotgun (WGS) entry which is preliminary data.</text>
</comment>
<dbReference type="PANTHER" id="PTHR21403:SF8">
    <property type="entry name" value="ATP PHOSPHORIBOSYLTRANSFERASE"/>
    <property type="match status" value="1"/>
</dbReference>
<dbReference type="HAMAP" id="MF_00079">
    <property type="entry name" value="HisG_Long"/>
    <property type="match status" value="1"/>
</dbReference>
<gene>
    <name evidence="15" type="ORF">CTEN210_07387</name>
</gene>
<name>A0AAD3H5D6_9STRA</name>
<evidence type="ECO:0000256" key="11">
    <source>
        <dbReference type="ARBA" id="ARBA00022840"/>
    </source>
</evidence>
<evidence type="ECO:0000256" key="2">
    <source>
        <dbReference type="ARBA" id="ARBA00004496"/>
    </source>
</evidence>
<accession>A0AAD3H5D6</accession>
<dbReference type="GO" id="GO:0000105">
    <property type="term" value="P:L-histidine biosynthetic process"/>
    <property type="evidence" value="ECO:0007669"/>
    <property type="project" value="UniProtKB-KW"/>
</dbReference>
<dbReference type="Proteomes" id="UP001054902">
    <property type="component" value="Unassembled WGS sequence"/>
</dbReference>
<feature type="domain" description="ATP phosphoribosyltransferase catalytic" evidence="13">
    <location>
        <begin position="60"/>
        <end position="215"/>
    </location>
</feature>
<keyword evidence="10" id="KW-0547">Nucleotide-binding</keyword>
<keyword evidence="7" id="KW-0028">Amino-acid biosynthesis</keyword>
<evidence type="ECO:0000256" key="9">
    <source>
        <dbReference type="ARBA" id="ARBA00022679"/>
    </source>
</evidence>